<dbReference type="GeneID" id="2911938"/>
<feature type="transmembrane region" description="Helical" evidence="9">
    <location>
        <begin position="258"/>
        <end position="276"/>
    </location>
</feature>
<dbReference type="OMA" id="HEHYSHT"/>
<feature type="region of interest" description="Disordered" evidence="8">
    <location>
        <begin position="68"/>
        <end position="88"/>
    </location>
</feature>
<dbReference type="GO" id="GO:0071916">
    <property type="term" value="F:dipeptide transmembrane transporter activity"/>
    <property type="evidence" value="ECO:0007669"/>
    <property type="project" value="UniProtKB-ARBA"/>
</dbReference>
<dbReference type="AlphaFoldDB" id="A0A1D8NKI3"/>
<organism evidence="10 12">
    <name type="scientific">Yarrowia lipolytica</name>
    <name type="common">Candida lipolytica</name>
    <dbReference type="NCBI Taxonomy" id="4952"/>
    <lineage>
        <taxon>Eukaryota</taxon>
        <taxon>Fungi</taxon>
        <taxon>Dikarya</taxon>
        <taxon>Ascomycota</taxon>
        <taxon>Saccharomycotina</taxon>
        <taxon>Dipodascomycetes</taxon>
        <taxon>Dipodascales</taxon>
        <taxon>Dipodascales incertae sedis</taxon>
        <taxon>Yarrowia</taxon>
    </lineage>
</organism>
<reference evidence="10 12" key="1">
    <citation type="journal article" date="2016" name="PLoS ONE">
        <title>Sequence Assembly of Yarrowia lipolytica Strain W29/CLIB89 Shows Transposable Element Diversity.</title>
        <authorList>
            <person name="Magnan C."/>
            <person name="Yu J."/>
            <person name="Chang I."/>
            <person name="Jahn E."/>
            <person name="Kanomata Y."/>
            <person name="Wu J."/>
            <person name="Zeller M."/>
            <person name="Oakes M."/>
            <person name="Baldi P."/>
            <person name="Sandmeyer S."/>
        </authorList>
    </citation>
    <scope>NUCLEOTIDE SEQUENCE [LARGE SCALE GENOMIC DNA]</scope>
    <source>
        <strain evidence="10">CLIB89</strain>
        <strain evidence="12">CLIB89(W29)</strain>
    </source>
</reference>
<keyword evidence="7 9" id="KW-0472">Membrane</keyword>
<keyword evidence="6 9" id="KW-1133">Transmembrane helix</keyword>
<evidence type="ECO:0000256" key="6">
    <source>
        <dbReference type="ARBA" id="ARBA00022989"/>
    </source>
</evidence>
<evidence type="ECO:0000256" key="9">
    <source>
        <dbReference type="SAM" id="Phobius"/>
    </source>
</evidence>
<evidence type="ECO:0000313" key="12">
    <source>
        <dbReference type="Proteomes" id="UP000182444"/>
    </source>
</evidence>
<accession>A0A1D8NKI3</accession>
<dbReference type="eggNOG" id="KOG1237">
    <property type="taxonomic scope" value="Eukaryota"/>
</dbReference>
<dbReference type="Pfam" id="PF00854">
    <property type="entry name" value="PTR2"/>
    <property type="match status" value="2"/>
</dbReference>
<feature type="transmembrane region" description="Helical" evidence="9">
    <location>
        <begin position="451"/>
        <end position="471"/>
    </location>
</feature>
<evidence type="ECO:0000256" key="4">
    <source>
        <dbReference type="ARBA" id="ARBA00022692"/>
    </source>
</evidence>
<feature type="transmembrane region" description="Helical" evidence="9">
    <location>
        <begin position="590"/>
        <end position="614"/>
    </location>
</feature>
<evidence type="ECO:0000256" key="1">
    <source>
        <dbReference type="ARBA" id="ARBA00004141"/>
    </source>
</evidence>
<feature type="transmembrane region" description="Helical" evidence="9">
    <location>
        <begin position="558"/>
        <end position="578"/>
    </location>
</feature>
<comment type="subcellular location">
    <subcellularLocation>
        <location evidence="1">Membrane</location>
        <topology evidence="1">Multi-pass membrane protein</topology>
    </subcellularLocation>
</comment>
<keyword evidence="3" id="KW-0813">Transport</keyword>
<dbReference type="SUPFAM" id="SSF103473">
    <property type="entry name" value="MFS general substrate transporter"/>
    <property type="match status" value="1"/>
</dbReference>
<dbReference type="PANTHER" id="PTHR11654">
    <property type="entry name" value="OLIGOPEPTIDE TRANSPORTER-RELATED"/>
    <property type="match status" value="1"/>
</dbReference>
<feature type="transmembrane region" description="Helical" evidence="9">
    <location>
        <begin position="400"/>
        <end position="422"/>
    </location>
</feature>
<dbReference type="FunFam" id="1.20.1250.20:FF:000085">
    <property type="entry name" value="MFS peptide transporter Ptr2"/>
    <property type="match status" value="1"/>
</dbReference>
<dbReference type="GO" id="GO:0005886">
    <property type="term" value="C:plasma membrane"/>
    <property type="evidence" value="ECO:0007669"/>
    <property type="project" value="UniProtKB-ARBA"/>
</dbReference>
<gene>
    <name evidence="11" type="ORF">B0I71DRAFT_174949</name>
    <name evidence="10" type="ORF">YALI1_E35168g</name>
</gene>
<evidence type="ECO:0000313" key="10">
    <source>
        <dbReference type="EMBL" id="AOW06151.1"/>
    </source>
</evidence>
<evidence type="ECO:0000256" key="3">
    <source>
        <dbReference type="ARBA" id="ARBA00022448"/>
    </source>
</evidence>
<evidence type="ECO:0000256" key="2">
    <source>
        <dbReference type="ARBA" id="ARBA00005982"/>
    </source>
</evidence>
<feature type="transmembrane region" description="Helical" evidence="9">
    <location>
        <begin position="317"/>
        <end position="336"/>
    </location>
</feature>
<proteinExistence type="inferred from homology"/>
<evidence type="ECO:0000313" key="13">
    <source>
        <dbReference type="Proteomes" id="UP000256601"/>
    </source>
</evidence>
<feature type="transmembrane region" description="Helical" evidence="9">
    <location>
        <begin position="229"/>
        <end position="252"/>
    </location>
</feature>
<feature type="transmembrane region" description="Helical" evidence="9">
    <location>
        <begin position="483"/>
        <end position="505"/>
    </location>
</feature>
<keyword evidence="5" id="KW-0653">Protein transport</keyword>
<dbReference type="Proteomes" id="UP000182444">
    <property type="component" value="Chromosome 1E"/>
</dbReference>
<feature type="transmembrane region" description="Helical" evidence="9">
    <location>
        <begin position="196"/>
        <end position="217"/>
    </location>
</feature>
<reference evidence="11 13" key="2">
    <citation type="submission" date="2018-07" db="EMBL/GenBank/DDBJ databases">
        <title>Draft Genome Assemblies for Five Robust Yarrowia lipolytica Strains Exhibiting High Lipid Production and Pentose Sugar Utilization and Sugar Alcohol Secretion from Undetoxified Lignocellulosic Biomass Hydrolysates.</title>
        <authorList>
            <consortium name="DOE Joint Genome Institute"/>
            <person name="Walker C."/>
            <person name="Ryu S."/>
            <person name="Na H."/>
            <person name="Zane M."/>
            <person name="LaButti K."/>
            <person name="Lipzen A."/>
            <person name="Haridas S."/>
            <person name="Barry K."/>
            <person name="Grigoriev I.V."/>
            <person name="Quarterman J."/>
            <person name="Slininger P."/>
            <person name="Dien B."/>
            <person name="Trinh C.T."/>
        </authorList>
    </citation>
    <scope>NUCLEOTIDE SEQUENCE [LARGE SCALE GENOMIC DNA]</scope>
    <source>
        <strain evidence="11 13">YB392</strain>
    </source>
</reference>
<evidence type="ECO:0000256" key="5">
    <source>
        <dbReference type="ARBA" id="ARBA00022856"/>
    </source>
</evidence>
<keyword evidence="5" id="KW-0571">Peptide transport</keyword>
<dbReference type="KEGG" id="yli:2911938"/>
<dbReference type="EMBL" id="CP017557">
    <property type="protein sequence ID" value="AOW06151.1"/>
    <property type="molecule type" value="Genomic_DNA"/>
</dbReference>
<dbReference type="InterPro" id="IPR036259">
    <property type="entry name" value="MFS_trans_sf"/>
</dbReference>
<feature type="transmembrane region" description="Helical" evidence="9">
    <location>
        <begin position="525"/>
        <end position="546"/>
    </location>
</feature>
<comment type="similarity">
    <text evidence="2">Belongs to the major facilitator superfamily. Proton-dependent oligopeptide transporter (POT/PTR) (TC 2.A.17) family.</text>
</comment>
<evidence type="ECO:0000256" key="7">
    <source>
        <dbReference type="ARBA" id="ARBA00023136"/>
    </source>
</evidence>
<dbReference type="VEuPathDB" id="FungiDB:YALI1_E35168g"/>
<dbReference type="EMBL" id="KZ858995">
    <property type="protein sequence ID" value="RDW25708.1"/>
    <property type="molecule type" value="Genomic_DNA"/>
</dbReference>
<dbReference type="Gene3D" id="1.20.1250.20">
    <property type="entry name" value="MFS general substrate transporter like domains"/>
    <property type="match status" value="1"/>
</dbReference>
<evidence type="ECO:0000313" key="11">
    <source>
        <dbReference type="EMBL" id="RDW25708.1"/>
    </source>
</evidence>
<evidence type="ECO:0000256" key="8">
    <source>
        <dbReference type="SAM" id="MobiDB-lite"/>
    </source>
</evidence>
<keyword evidence="4 9" id="KW-0812">Transmembrane</keyword>
<feature type="transmembrane region" description="Helical" evidence="9">
    <location>
        <begin position="342"/>
        <end position="363"/>
    </location>
</feature>
<protein>
    <submittedName>
        <fullName evidence="11">POT family-domain-containing protein</fullName>
    </submittedName>
</protein>
<dbReference type="Proteomes" id="UP000256601">
    <property type="component" value="Unassembled WGS sequence"/>
</dbReference>
<dbReference type="VEuPathDB" id="FungiDB:YALI0_E29711g"/>
<sequence>MTYDDKDDNFKATMYPSQGEYLSEVEQVEYNPQVEYDSHIDYSLDPTPEFPENGTLKDALKDTLATTTSVNDESVREGSVDPNNEKDGIDYEYEEIYMEHEHYSHTWANYTDEWNPNGLRKVEDGDIALRRVSGPVPKITYVLALVEFAERGSYYGLTNVISNFVQFPLPKGGNGWGATPKDSQLTAGALNQGLQVATAITLVLNFLSYLTPLLGAYLADARYGRYPTIWAGTIVCGIGHVIIVIAGVPGVIEAQKASLGLFIAGLIIFAFGTGLFKPNLLPLVMEQYREDDDWVKTLPSGEQVVINKETTLQRMTLVYYWAVNVGGFLGLGTAYAEKRIGYWLAFLVPTILYFFLPALLYIIRNMVYKVPSSKNSIIAGFCGVIYQYIFRKKSTYPPKFVHDVWSTLKATMFFLFYPVYFINDNGIGALSNSQGASMITNGVPNDLINNFNPLTIIVFVPIINYGLYPLLRKMRINFRASFRIFLGFMLAAFSPMIGAILQWQIYETSPCGYYATNCEEGVAPITIWWQVFPYFCTALSEIFAVTTSYELAYHLAPYKLRSIVLALLLFMSALSTAIQTGITPALKDPYLIWPFVGICCAGVVFAIAFIIIYWKLGKGLSTKL</sequence>
<dbReference type="InterPro" id="IPR000109">
    <property type="entry name" value="POT_fam"/>
</dbReference>
<feature type="compositionally biased region" description="Basic and acidic residues" evidence="8">
    <location>
        <begin position="73"/>
        <end position="88"/>
    </location>
</feature>
<name>A0A1D8NKI3_YARLL</name>